<dbReference type="Pfam" id="PF17770">
    <property type="entry name" value="RNase_J_C"/>
    <property type="match status" value="1"/>
</dbReference>
<feature type="binding site" evidence="17">
    <location>
        <position position="76"/>
    </location>
    <ligand>
        <name>Zn(2+)</name>
        <dbReference type="ChEBI" id="CHEBI:29105"/>
        <label>1</label>
        <note>catalytic</note>
    </ligand>
</feature>
<name>A0A7W5C3R2_9BACL</name>
<dbReference type="InterPro" id="IPR030854">
    <property type="entry name" value="RNase_J_bac"/>
</dbReference>
<feature type="binding site" evidence="17">
    <location>
        <position position="446"/>
    </location>
    <ligand>
        <name>Ca(2+)</name>
        <dbReference type="ChEBI" id="CHEBI:29108"/>
    </ligand>
</feature>
<dbReference type="Pfam" id="PF22505">
    <property type="entry name" value="RNase_J_b_CASP"/>
    <property type="match status" value="1"/>
</dbReference>
<accession>A0A7W5C3R2</accession>
<dbReference type="PIRSF" id="PIRSF004803">
    <property type="entry name" value="RnjA"/>
    <property type="match status" value="1"/>
</dbReference>
<keyword evidence="8 13" id="KW-0269">Exonuclease</keyword>
<dbReference type="PROSITE" id="PS01292">
    <property type="entry name" value="UPF0036"/>
    <property type="match status" value="1"/>
</dbReference>
<evidence type="ECO:0000256" key="14">
    <source>
        <dbReference type="PIRNR" id="PIRNR004803"/>
    </source>
</evidence>
<evidence type="ECO:0000256" key="5">
    <source>
        <dbReference type="ARBA" id="ARBA00022759"/>
    </source>
</evidence>
<gene>
    <name evidence="13" type="primary">rnj</name>
    <name evidence="19" type="ORF">FHS16_000580</name>
</gene>
<evidence type="ECO:0000313" key="19">
    <source>
        <dbReference type="EMBL" id="MBB3150546.1"/>
    </source>
</evidence>
<feature type="binding site" evidence="17">
    <location>
        <position position="51"/>
    </location>
    <ligand>
        <name>Ca(2+)</name>
        <dbReference type="ChEBI" id="CHEBI:29108"/>
    </ligand>
</feature>
<proteinExistence type="inferred from homology"/>
<dbReference type="CDD" id="cd07714">
    <property type="entry name" value="RNaseJ_MBL-fold"/>
    <property type="match status" value="1"/>
</dbReference>
<feature type="binding site" evidence="17">
    <location>
        <position position="79"/>
    </location>
    <ligand>
        <name>Zn(2+)</name>
        <dbReference type="ChEBI" id="CHEBI:29105"/>
        <label>2</label>
        <note>catalytic</note>
    </ligand>
</feature>
<dbReference type="HAMAP" id="MF_01491">
    <property type="entry name" value="RNase_J_bact"/>
    <property type="match status" value="1"/>
</dbReference>
<dbReference type="Proteomes" id="UP000518605">
    <property type="component" value="Unassembled WGS sequence"/>
</dbReference>
<evidence type="ECO:0000256" key="13">
    <source>
        <dbReference type="HAMAP-Rule" id="MF_01491"/>
    </source>
</evidence>
<keyword evidence="7 17" id="KW-0862">Zinc</keyword>
<sequence length="559" mass="61427">MNNIELNKLSIFALGGVYEIGKNMYVIQYADDIIVIDCGSKFPDESLPGIDLIVPDISYLIENQEKVRALVITHGHEDHIGGIPYILKQLNIPVYGTRLTLGLVKGKLKEHRLKGTVFHEIKTDSFIELGRSFQLSFFRTNHSIPDCVGIALQTPEGTVVHTGDFKFDLSPSNKQFPDIHRMAKIGEAGVLVLLSESTNAERPGFTPSERLVGEKITDAFQKATNKIFLSTFASNINRLQQVVDAAILTNRKLLLLGRSMINVVTIAQELGYIHIPDGMLVESKEANQLPREKVAVLCTGSQGEPMAALSRLASSTYPHTEISSGDTVILASSPIPGNEKNVASMLDHLYMLGAHVIHGSGVATGMHVSGHGSQEELKLMLTLMKPTYFIPIHGEYRMLFQHRLLAESVGVEKDNIYIMNNGDVLDLSGNHVQQTRKVTAGNTLVDGLGIGDIGNIVLRDRKHLAEDGILVVVVTLSRLEGTILSGPDIISRGFVYVRESEALLGEVGRLVLKTIADLQESGNDGKWSILKHRIKESTSKLLYAKTKRRPMVLPIIIEV</sequence>
<comment type="function">
    <text evidence="13">An RNase that has 5'-3' exonuclease and possibly endonuclease activity. Involved in maturation of rRNA and in some organisms also mRNA maturation and/or decay.</text>
</comment>
<feature type="active site" description="Proton donor" evidence="15">
    <location>
        <position position="196"/>
    </location>
</feature>
<comment type="subunit">
    <text evidence="13">Homodimer, may be a subunit of the RNA degradosome.</text>
</comment>
<keyword evidence="17" id="KW-0106">Calcium</keyword>
<dbReference type="GO" id="GO:0003723">
    <property type="term" value="F:RNA binding"/>
    <property type="evidence" value="ECO:0007669"/>
    <property type="project" value="UniProtKB-UniRule"/>
</dbReference>
<evidence type="ECO:0000256" key="8">
    <source>
        <dbReference type="ARBA" id="ARBA00022839"/>
    </source>
</evidence>
<dbReference type="GO" id="GO:0006364">
    <property type="term" value="P:rRNA processing"/>
    <property type="evidence" value="ECO:0007669"/>
    <property type="project" value="UniProtKB-UniRule"/>
</dbReference>
<dbReference type="InterPro" id="IPR041636">
    <property type="entry name" value="RNase_J_C"/>
</dbReference>
<feature type="binding site" evidence="17">
    <location>
        <position position="78"/>
    </location>
    <ligand>
        <name>Zn(2+)</name>
        <dbReference type="ChEBI" id="CHEBI:29105"/>
        <label>2</label>
        <note>catalytic</note>
    </ligand>
</feature>
<comment type="caution">
    <text evidence="19">The sequence shown here is derived from an EMBL/GenBank/DDBJ whole genome shotgun (WGS) entry which is preliminary data.</text>
</comment>
<dbReference type="SMART" id="SM00849">
    <property type="entry name" value="Lactamase_B"/>
    <property type="match status" value="1"/>
</dbReference>
<reference evidence="19 20" key="1">
    <citation type="submission" date="2020-08" db="EMBL/GenBank/DDBJ databases">
        <title>Genomic Encyclopedia of Type Strains, Phase III (KMG-III): the genomes of soil and plant-associated and newly described type strains.</title>
        <authorList>
            <person name="Whitman W."/>
        </authorList>
    </citation>
    <scope>NUCLEOTIDE SEQUENCE [LARGE SCALE GENOMIC DNA]</scope>
    <source>
        <strain evidence="19 20">CECT 8234</strain>
    </source>
</reference>
<keyword evidence="6 13" id="KW-0378">Hydrolase</keyword>
<comment type="subcellular location">
    <subcellularLocation>
        <location evidence="13 14">Cytoplasm</location>
    </subcellularLocation>
</comment>
<comment type="similarity">
    <text evidence="13 14">Belongs to the metallo-beta-lactamase superfamily. RNA-metabolizing metallo-beta-lactamase-like family. Bacterial RNase J subfamily.</text>
</comment>
<dbReference type="AlphaFoldDB" id="A0A7W5C3R2"/>
<dbReference type="EMBL" id="JACHXW010000002">
    <property type="protein sequence ID" value="MBB3150546.1"/>
    <property type="molecule type" value="Genomic_DNA"/>
</dbReference>
<protein>
    <recommendedName>
        <fullName evidence="13 14">Ribonuclease J</fullName>
        <shortName evidence="13">RNase J</shortName>
        <ecNumber evidence="13 14">3.1.-.-</ecNumber>
    </recommendedName>
</protein>
<dbReference type="NCBIfam" id="TIGR00649">
    <property type="entry name" value="MG423"/>
    <property type="match status" value="1"/>
</dbReference>
<comment type="catalytic activity">
    <reaction evidence="10">
        <text>3',5'-cyclic CMP + H2O = CMP + H(+)</text>
        <dbReference type="Rhea" id="RHEA:72675"/>
        <dbReference type="ChEBI" id="CHEBI:15377"/>
        <dbReference type="ChEBI" id="CHEBI:15378"/>
        <dbReference type="ChEBI" id="CHEBI:58003"/>
        <dbReference type="ChEBI" id="CHEBI:60377"/>
    </reaction>
    <physiologicalReaction direction="left-to-right" evidence="10">
        <dbReference type="Rhea" id="RHEA:72676"/>
    </physiologicalReaction>
</comment>
<dbReference type="InterPro" id="IPR001279">
    <property type="entry name" value="Metallo-B-lactamas"/>
</dbReference>
<evidence type="ECO:0000256" key="16">
    <source>
        <dbReference type="PIRSR" id="PIRSR004803-2"/>
    </source>
</evidence>
<evidence type="ECO:0000256" key="2">
    <source>
        <dbReference type="ARBA" id="ARBA00022552"/>
    </source>
</evidence>
<evidence type="ECO:0000256" key="3">
    <source>
        <dbReference type="ARBA" id="ARBA00022722"/>
    </source>
</evidence>
<dbReference type="InterPro" id="IPR036866">
    <property type="entry name" value="RibonucZ/Hydroxyglut_hydro"/>
</dbReference>
<dbReference type="PANTHER" id="PTHR43694:SF4">
    <property type="entry name" value="RIBONUCLEASE J 2"/>
    <property type="match status" value="1"/>
</dbReference>
<dbReference type="InterPro" id="IPR042173">
    <property type="entry name" value="RNase_J_2"/>
</dbReference>
<organism evidence="19 20">
    <name type="scientific">Paenibacillus endophyticus</name>
    <dbReference type="NCBI Taxonomy" id="1294268"/>
    <lineage>
        <taxon>Bacteria</taxon>
        <taxon>Bacillati</taxon>
        <taxon>Bacillota</taxon>
        <taxon>Bacilli</taxon>
        <taxon>Bacillales</taxon>
        <taxon>Paenibacillaceae</taxon>
        <taxon>Paenibacillus</taxon>
    </lineage>
</organism>
<keyword evidence="1 13" id="KW-0963">Cytoplasm</keyword>
<evidence type="ECO:0000256" key="10">
    <source>
        <dbReference type="ARBA" id="ARBA00034221"/>
    </source>
</evidence>
<evidence type="ECO:0000313" key="20">
    <source>
        <dbReference type="Proteomes" id="UP000518605"/>
    </source>
</evidence>
<comment type="catalytic activity">
    <reaction evidence="12">
        <text>3',5'-cyclic UMP + H2O = UMP + H(+)</text>
        <dbReference type="Rhea" id="RHEA:70575"/>
        <dbReference type="ChEBI" id="CHEBI:15377"/>
        <dbReference type="ChEBI" id="CHEBI:15378"/>
        <dbReference type="ChEBI" id="CHEBI:57865"/>
        <dbReference type="ChEBI" id="CHEBI:184387"/>
    </reaction>
    <physiologicalReaction direction="left-to-right" evidence="12">
        <dbReference type="Rhea" id="RHEA:70576"/>
    </physiologicalReaction>
</comment>
<keyword evidence="3 13" id="KW-0540">Nuclease</keyword>
<comment type="function">
    <text evidence="11">Counteracts the endogenous Pycsar antiviral defense system. Phosphodiesterase that enables metal-dependent hydrolysis of host cyclic nucleotide Pycsar defense signals such as cCMP and cUMP.</text>
</comment>
<evidence type="ECO:0000256" key="17">
    <source>
        <dbReference type="PIRSR" id="PIRSR004803-3"/>
    </source>
</evidence>
<dbReference type="Gene3D" id="3.40.50.10710">
    <property type="entry name" value="Metallo-hydrolase/oxidoreductase"/>
    <property type="match status" value="1"/>
</dbReference>
<dbReference type="InterPro" id="IPR004613">
    <property type="entry name" value="RNase_J"/>
</dbReference>
<dbReference type="InterPro" id="IPR011108">
    <property type="entry name" value="RMMBL"/>
</dbReference>
<dbReference type="Pfam" id="PF00753">
    <property type="entry name" value="Lactamase_B"/>
    <property type="match status" value="1"/>
</dbReference>
<comment type="cofactor">
    <cofactor evidence="17">
        <name>Ca(2+)</name>
        <dbReference type="ChEBI" id="CHEBI:29108"/>
    </cofactor>
    <text evidence="17">Binds 1 Ca(2+) cation per subunit. Seen in 1 crystal structure, it is not clear if it is physiologically important.</text>
</comment>
<evidence type="ECO:0000259" key="18">
    <source>
        <dbReference type="SMART" id="SM00849"/>
    </source>
</evidence>
<evidence type="ECO:0000256" key="7">
    <source>
        <dbReference type="ARBA" id="ARBA00022833"/>
    </source>
</evidence>
<keyword evidence="5 13" id="KW-0255">Endonuclease</keyword>
<dbReference type="Gene3D" id="3.10.20.580">
    <property type="match status" value="1"/>
</dbReference>
<keyword evidence="20" id="KW-1185">Reference proteome</keyword>
<evidence type="ECO:0000256" key="12">
    <source>
        <dbReference type="ARBA" id="ARBA00048505"/>
    </source>
</evidence>
<feature type="domain" description="Metallo-beta-lactamase" evidence="18">
    <location>
        <begin position="21"/>
        <end position="216"/>
    </location>
</feature>
<dbReference type="GO" id="GO:0004534">
    <property type="term" value="F:5'-3' RNA exonuclease activity"/>
    <property type="evidence" value="ECO:0007669"/>
    <property type="project" value="UniProtKB-UniRule"/>
</dbReference>
<feature type="binding site" evidence="13 16">
    <location>
        <begin position="367"/>
        <end position="371"/>
    </location>
    <ligand>
        <name>substrate</name>
    </ligand>
</feature>
<dbReference type="SUPFAM" id="SSF56281">
    <property type="entry name" value="Metallo-hydrolase/oxidoreductase"/>
    <property type="match status" value="1"/>
</dbReference>
<feature type="binding site" evidence="16">
    <location>
        <begin position="233"/>
        <end position="235"/>
    </location>
    <ligand>
        <name>substrate</name>
    </ligand>
</feature>
<dbReference type="InterPro" id="IPR001587">
    <property type="entry name" value="RNase_J_CS"/>
</dbReference>
<dbReference type="InterPro" id="IPR055132">
    <property type="entry name" value="RNase_J_b_CASP"/>
</dbReference>
<evidence type="ECO:0000256" key="4">
    <source>
        <dbReference type="ARBA" id="ARBA00022723"/>
    </source>
</evidence>
<dbReference type="GO" id="GO:0004521">
    <property type="term" value="F:RNA endonuclease activity"/>
    <property type="evidence" value="ECO:0007669"/>
    <property type="project" value="UniProtKB-UniRule"/>
</dbReference>
<evidence type="ECO:0000256" key="11">
    <source>
        <dbReference type="ARBA" id="ARBA00034301"/>
    </source>
</evidence>
<feature type="binding site" evidence="17">
    <location>
        <position position="164"/>
    </location>
    <ligand>
        <name>Zn(2+)</name>
        <dbReference type="ChEBI" id="CHEBI:29105"/>
        <label>2</label>
        <note>catalytic</note>
    </ligand>
</feature>
<evidence type="ECO:0000256" key="6">
    <source>
        <dbReference type="ARBA" id="ARBA00022801"/>
    </source>
</evidence>
<feature type="binding site" evidence="17">
    <location>
        <position position="142"/>
    </location>
    <ligand>
        <name>Zn(2+)</name>
        <dbReference type="ChEBI" id="CHEBI:29105"/>
        <label>1</label>
        <note>catalytic</note>
    </ligand>
</feature>
<feature type="binding site" evidence="17">
    <location>
        <position position="74"/>
    </location>
    <ligand>
        <name>Zn(2+)</name>
        <dbReference type="ChEBI" id="CHEBI:29105"/>
        <label>1</label>
        <note>catalytic</note>
    </ligand>
</feature>
<keyword evidence="2 13" id="KW-0698">rRNA processing</keyword>
<evidence type="ECO:0000256" key="9">
    <source>
        <dbReference type="ARBA" id="ARBA00022884"/>
    </source>
</evidence>
<keyword evidence="9 13" id="KW-0694">RNA-binding</keyword>
<dbReference type="RefSeq" id="WP_183558628.1">
    <property type="nucleotide sequence ID" value="NZ_CBCSLB010000004.1"/>
</dbReference>
<dbReference type="GO" id="GO:0005737">
    <property type="term" value="C:cytoplasm"/>
    <property type="evidence" value="ECO:0007669"/>
    <property type="project" value="UniProtKB-SubCell"/>
</dbReference>
<feature type="binding site" evidence="17">
    <location>
        <position position="393"/>
    </location>
    <ligand>
        <name>Zn(2+)</name>
        <dbReference type="ChEBI" id="CHEBI:29105"/>
        <label>1</label>
        <note>catalytic</note>
    </ligand>
</feature>
<feature type="active site" description="Proton acceptor" evidence="15">
    <location>
        <position position="371"/>
    </location>
</feature>
<dbReference type="GO" id="GO:0008270">
    <property type="term" value="F:zinc ion binding"/>
    <property type="evidence" value="ECO:0007669"/>
    <property type="project" value="InterPro"/>
</dbReference>
<feature type="binding site" evidence="17">
    <location>
        <position position="49"/>
    </location>
    <ligand>
        <name>Ca(2+)</name>
        <dbReference type="ChEBI" id="CHEBI:29108"/>
    </ligand>
</feature>
<evidence type="ECO:0000256" key="1">
    <source>
        <dbReference type="ARBA" id="ARBA00022490"/>
    </source>
</evidence>
<keyword evidence="4 14" id="KW-0479">Metal-binding</keyword>
<dbReference type="PANTHER" id="PTHR43694">
    <property type="entry name" value="RIBONUCLEASE J"/>
    <property type="match status" value="1"/>
</dbReference>
<dbReference type="Gene3D" id="3.60.15.10">
    <property type="entry name" value="Ribonuclease Z/Hydroxyacylglutathione hydrolase-like"/>
    <property type="match status" value="1"/>
</dbReference>
<dbReference type="EC" id="3.1.-.-" evidence="13 14"/>
<evidence type="ECO:0000256" key="15">
    <source>
        <dbReference type="PIRSR" id="PIRSR004803-1"/>
    </source>
</evidence>
<dbReference type="Pfam" id="PF07521">
    <property type="entry name" value="RMMBL"/>
    <property type="match status" value="1"/>
</dbReference>
<comment type="cofactor">
    <cofactor evidence="14 17">
        <name>Zn(2+)</name>
        <dbReference type="ChEBI" id="CHEBI:29105"/>
    </cofactor>
    <text evidence="14 17">Binds 2 Zn(2+) ions per subunit. It is not clear if Zn(2+) or Mg(2+) is physiologically important.</text>
</comment>